<dbReference type="InterPro" id="IPR027357">
    <property type="entry name" value="DOCKER_dom"/>
</dbReference>
<dbReference type="GO" id="GO:0005085">
    <property type="term" value="F:guanyl-nucleotide exchange factor activity"/>
    <property type="evidence" value="ECO:0007669"/>
    <property type="project" value="UniProtKB-KW"/>
</dbReference>
<feature type="region of interest" description="Disordered" evidence="4">
    <location>
        <begin position="415"/>
        <end position="469"/>
    </location>
</feature>
<evidence type="ECO:0000313" key="8">
    <source>
        <dbReference type="RefSeq" id="XP_025837479.1"/>
    </source>
</evidence>
<dbReference type="InterPro" id="IPR035892">
    <property type="entry name" value="C2_domain_sf"/>
</dbReference>
<dbReference type="Proteomes" id="UP000192223">
    <property type="component" value="Unplaced"/>
</dbReference>
<feature type="domain" description="DOCKER" evidence="6">
    <location>
        <begin position="1596"/>
        <end position="2028"/>
    </location>
</feature>
<dbReference type="Pfam" id="PF14429">
    <property type="entry name" value="DOCK-C2"/>
    <property type="match status" value="1"/>
</dbReference>
<protein>
    <submittedName>
        <fullName evidence="8">Dedicator of cytokinesis protein 7 isoform X1</fullName>
    </submittedName>
    <submittedName>
        <fullName evidence="9">Dedicator of cytokinesis protein 7 isoform X2</fullName>
    </submittedName>
</protein>
<dbReference type="InterPro" id="IPR046773">
    <property type="entry name" value="DOCKER_Lobe_C"/>
</dbReference>
<accession>A0A7F5RNT1</accession>
<evidence type="ECO:0000256" key="3">
    <source>
        <dbReference type="PROSITE-ProRule" id="PRU00983"/>
    </source>
</evidence>
<comment type="similarity">
    <text evidence="3">Belongs to the DOCK family.</text>
</comment>
<keyword evidence="7" id="KW-1185">Reference proteome</keyword>
<dbReference type="PROSITE" id="PS51650">
    <property type="entry name" value="C2_DOCK"/>
    <property type="match status" value="1"/>
</dbReference>
<dbReference type="FunFam" id="1.25.40.410:FF:000002">
    <property type="entry name" value="Dedicator of cytokinesis protein 7"/>
    <property type="match status" value="1"/>
</dbReference>
<evidence type="ECO:0000256" key="4">
    <source>
        <dbReference type="SAM" id="MobiDB-lite"/>
    </source>
</evidence>
<evidence type="ECO:0000256" key="1">
    <source>
        <dbReference type="ARBA" id="ARBA00022553"/>
    </source>
</evidence>
<dbReference type="Pfam" id="PF11878">
    <property type="entry name" value="DOCK_C-D_N"/>
    <property type="match status" value="1"/>
</dbReference>
<dbReference type="KEGG" id="apln:108737438"/>
<dbReference type="CDD" id="cd08696">
    <property type="entry name" value="C2_Dock-C"/>
    <property type="match status" value="1"/>
</dbReference>
<dbReference type="InterPro" id="IPR037808">
    <property type="entry name" value="C2_Dock-C"/>
</dbReference>
<reference evidence="8 9" key="1">
    <citation type="submission" date="2025-04" db="UniProtKB">
        <authorList>
            <consortium name="RefSeq"/>
        </authorList>
    </citation>
    <scope>IDENTIFICATION</scope>
    <source>
        <tissue evidence="8 9">Entire body</tissue>
    </source>
</reference>
<evidence type="ECO:0000256" key="2">
    <source>
        <dbReference type="ARBA" id="ARBA00022658"/>
    </source>
</evidence>
<sequence length="2048" mass="232001">MMTSNTRAFTQKLSKHNAADVRKNVSCHANRPGYVFTTSTSWWASDLAEPLDYEDFLSQHQILIDRDPLRPVLDFPPCDVELEIIKRPIRTLQHIVPEENIESLPPHVQTCIHCYTSDWHVVLYQHRAFSSSVSNRQCSTKNRFSSPKQEFEVDFQATPSESASEFDITSLSSGSRQSVASTVSLSSCGDTLTPRNSWASFDLRYSAGDPLIPEILEHFSPETLDQLNESQRQIGRPDGFYSLCPPPFDIEGSEPVERRVPPSPPAEHMGHRILVRCLQLKLDLEIEPLFASMALYDAKERRKVSETFYFDMNPESLKRMLGGHIPYCDNSTQARGCIFDVTNPSPDLFLVVRLEKILQGDLNECVEPYIKDDKNRDKLKANAVSVCERLGKYRQAFAWTGIYLLNIINGGNSLDRDGEKDTNSTTSSTNSLDRKSTSSGLEQLRRKANEMGNIARRGSLERKSEKRRSWSPDRLATSLDSFRPITLTVSSFFKQENERFRDDDLYKCLLELKKPNLIMKKLKCIPASLKLDISPCPPDVKHCLTTELAKLHPYPDDKSRPVKELLEFPIKDILVPHYNYRNLLFVSPKELNFSNRQGSARNIAVRIQLMTGEGEQHALPNIFGKSNCPEMSSDAYTAVTYHNKCPVFYDEIKIKLPAALADNHHLLFTFYHISCQRKVEQTSVDTPVGYTWLPLLREGHLVSGEFCLPVMLDPPALNYRYLPPDVYLPGTKWLDNHKGLFTVSLDTASSIHTHDPAIERFLLAYDNVETGVIPARLGESGIENELRSAMLGLAGARPKTLVRFLPVIFDSIIKLLVQPPRVSGHSLNVGHTSFEALCLLLNNISGIGETPSDQHSRNGLLTTYIHYQCHLPHPLRTADQSTLEWESKTSLTRSTSHPDLEIAAIQPRGLDRASSMRSPQMDVSSLNINSYQRIVHQELALQWVVSSGRSKELAMQSAWFFFELMVKSMVEHLGHTRTLYAPRKIRFPEQFLDDIMTLVHTVTAEIIAHSTSDVARAHKLNAALAFFYFDLLSVADRGYVFQLIRSYCKQLQAKIQSIQDVSSLVELKLEFIRIVCSHEHYVPLNLPFATPFMTTGASVSPSPSITSSNSQTSFLSGPPASQERVGVFAELSTEYRQHHYLTGLVLTDVATVLIEIQNPSLHGKAVDTVRSLLSWHDSDPRFSSPEAKKRVSALYLPLLSVAMDVLPLLHHWGSDKSDRYSSEGINTPTNIDQNVALAIAGKLIHTDSFHSTRKQNISAEVTRQLLSCVLWVLKNTDRDSLSQWLGELSSGRMGTLLNLLDECTSCFEYRPRRRSSPPSGYAHAQVNQDVKSRLEDIILGQGSAREMMQRRKGQPSTEKLRWRKDQMPYRAGLDVVDRPKDDIVADANLEGHLATEASFIILDTLERCVFTIAQWDNQQSLLGSALSVLLHALGKNQSTTVLPHMFASQRNLVFKFHSAVFDEENDHCADLCLLLLKHCASNIPSVRSQAAASLYLLMRQTFQIGNNFARVKMQVTVSLSSLVGTSSSFSDESLRRSLKTILEYGERDSELQDTSFPEQVRDLVFNLHMILSDTVKMKEFQEDPEMLIDLMYRIAKGYQNSPDLRLTWLENMAKKHMERGNHCEAGMCMVHSAALVAEYLAMIEPLPHLPVGAAALEKVSPNVLAESAVSDDVLSPEKEGICLGSHFSEGGLLGLLEHAATYFHSAAMYEPMNDIYNVVIPIAEHNRDFKKLANIHGKLHDAYTRIDQLQGKRVFGTYFRVGFYGSKFGDLDREEFVYKEPTLTKLPEIFNRLENFYAERFGAENVVIIKDSNSVDTTLLDPEKAYIQITYVEPYFEPYELRYRLTHFDKNYNIKRFMYATPFTPNGKPHGELHEQYKRKTILTTAVHFPYLKTRIHVVNRIQITLTPIEVAIEDIQKRTTELAIATLQEPPDPKILQMVLQGCIGTTVNQGPLEMALTFLPCDGKPLTKHQNKLRLCFKDFSKKCQDALKKNKNIIKMDQRDYQRELERNYKRFTEKLQPLVNPQTVTTIPESPLRYGCADSSPLRW</sequence>
<dbReference type="InterPro" id="IPR021816">
    <property type="entry name" value="DOCK_C/D_N"/>
</dbReference>
<evidence type="ECO:0000259" key="5">
    <source>
        <dbReference type="PROSITE" id="PS51650"/>
    </source>
</evidence>
<dbReference type="CTD" id="33165"/>
<feature type="compositionally biased region" description="Basic and acidic residues" evidence="4">
    <location>
        <begin position="458"/>
        <end position="469"/>
    </location>
</feature>
<dbReference type="PANTHER" id="PTHR23317:SF76">
    <property type="entry name" value="LD20667P"/>
    <property type="match status" value="1"/>
</dbReference>
<dbReference type="InterPro" id="IPR046770">
    <property type="entry name" value="DOCKER_Lobe_B"/>
</dbReference>
<dbReference type="GO" id="GO:0007264">
    <property type="term" value="P:small GTPase-mediated signal transduction"/>
    <property type="evidence" value="ECO:0007669"/>
    <property type="project" value="InterPro"/>
</dbReference>
<name>A0A7F5RNT1_AGRPL</name>
<dbReference type="CDD" id="cd11695">
    <property type="entry name" value="DHR2_DOCK_C"/>
    <property type="match status" value="1"/>
</dbReference>
<gene>
    <name evidence="8 9" type="primary">LOC108737438</name>
</gene>
<dbReference type="RefSeq" id="XP_025837479.1">
    <property type="nucleotide sequence ID" value="XM_025981694.1"/>
</dbReference>
<dbReference type="Pfam" id="PF06920">
    <property type="entry name" value="DHR-2_Lobe_A"/>
    <property type="match status" value="1"/>
</dbReference>
<dbReference type="Pfam" id="PF20421">
    <property type="entry name" value="DHR-2_Lobe_C"/>
    <property type="match status" value="1"/>
</dbReference>
<dbReference type="Gene3D" id="2.60.40.150">
    <property type="entry name" value="C2 domain"/>
    <property type="match status" value="1"/>
</dbReference>
<dbReference type="InterPro" id="IPR046769">
    <property type="entry name" value="DOCKER_Lobe_A"/>
</dbReference>
<dbReference type="InterPro" id="IPR043161">
    <property type="entry name" value="DOCK_C_lobe_A"/>
</dbReference>
<proteinExistence type="inferred from homology"/>
<dbReference type="FunFam" id="1.20.58.740:FF:000002">
    <property type="entry name" value="Dedicator of cytokinesis protein 7"/>
    <property type="match status" value="1"/>
</dbReference>
<dbReference type="Pfam" id="PF20422">
    <property type="entry name" value="DHR-2_Lobe_B"/>
    <property type="match status" value="1"/>
</dbReference>
<feature type="domain" description="C2 DOCK-type" evidence="5">
    <location>
        <begin position="581"/>
        <end position="748"/>
    </location>
</feature>
<dbReference type="Gene3D" id="1.20.58.740">
    <property type="match status" value="1"/>
</dbReference>
<dbReference type="InterPro" id="IPR043162">
    <property type="entry name" value="DOCK_C_lobe_C"/>
</dbReference>
<evidence type="ECO:0000313" key="7">
    <source>
        <dbReference type="Proteomes" id="UP000192223"/>
    </source>
</evidence>
<dbReference type="RefSeq" id="XP_025837480.1">
    <property type="nucleotide sequence ID" value="XM_025981695.1"/>
</dbReference>
<dbReference type="InterPro" id="IPR027007">
    <property type="entry name" value="C2_DOCK-type_domain"/>
</dbReference>
<evidence type="ECO:0000313" key="9">
    <source>
        <dbReference type="RefSeq" id="XP_025837480.1"/>
    </source>
</evidence>
<dbReference type="PANTHER" id="PTHR23317">
    <property type="entry name" value="DEDICATOR OF CYTOKINESIS DOCK"/>
    <property type="match status" value="1"/>
</dbReference>
<dbReference type="Gene3D" id="1.25.40.410">
    <property type="match status" value="1"/>
</dbReference>
<dbReference type="InterPro" id="IPR026791">
    <property type="entry name" value="DOCK"/>
</dbReference>
<dbReference type="OrthoDB" id="47328at2759"/>
<dbReference type="PROSITE" id="PS51651">
    <property type="entry name" value="DOCKER"/>
    <property type="match status" value="1"/>
</dbReference>
<organism evidence="7 9">
    <name type="scientific">Agrilus planipennis</name>
    <name type="common">Emerald ash borer</name>
    <name type="synonym">Agrilus marcopoli</name>
    <dbReference type="NCBI Taxonomy" id="224129"/>
    <lineage>
        <taxon>Eukaryota</taxon>
        <taxon>Metazoa</taxon>
        <taxon>Ecdysozoa</taxon>
        <taxon>Arthropoda</taxon>
        <taxon>Hexapoda</taxon>
        <taxon>Insecta</taxon>
        <taxon>Pterygota</taxon>
        <taxon>Neoptera</taxon>
        <taxon>Endopterygota</taxon>
        <taxon>Coleoptera</taxon>
        <taxon>Polyphaga</taxon>
        <taxon>Elateriformia</taxon>
        <taxon>Buprestoidea</taxon>
        <taxon>Buprestidae</taxon>
        <taxon>Agrilinae</taxon>
        <taxon>Agrilus</taxon>
    </lineage>
</organism>
<keyword evidence="1" id="KW-0597">Phosphoprotein</keyword>
<dbReference type="GeneID" id="108737438"/>
<keyword evidence="2" id="KW-0344">Guanine-nucleotide releasing factor</keyword>
<evidence type="ECO:0000259" key="6">
    <source>
        <dbReference type="PROSITE" id="PS51651"/>
    </source>
</evidence>